<feature type="chain" id="PRO_5042102643" evidence="1">
    <location>
        <begin position="20"/>
        <end position="160"/>
    </location>
</feature>
<sequence>MKQLLSAGLLCAACSLAHADNDISLLVFGASIHSQCSGKHCDFNGENPGLGLEWAPLGNDADGRWISRIGSYRDSFRETAWFVAGGWRKEWQLGSSPLYAGTTLLLGYLDGSGVKQVVAYPMLSIGTRKLALEVGYAPKMDYTPHKTRVAVTTFNLRWTF</sequence>
<gene>
    <name evidence="2" type="ORF">D1345_12705</name>
</gene>
<keyword evidence="3" id="KW-1185">Reference proteome</keyword>
<organism evidence="2 3">
    <name type="scientific">Chromobacterium rhizoryzae</name>
    <dbReference type="NCBI Taxonomy" id="1778675"/>
    <lineage>
        <taxon>Bacteria</taxon>
        <taxon>Pseudomonadati</taxon>
        <taxon>Pseudomonadota</taxon>
        <taxon>Betaproteobacteria</taxon>
        <taxon>Neisseriales</taxon>
        <taxon>Chromobacteriaceae</taxon>
        <taxon>Chromobacterium</taxon>
    </lineage>
</organism>
<dbReference type="Gene3D" id="2.40.160.20">
    <property type="match status" value="1"/>
</dbReference>
<protein>
    <submittedName>
        <fullName evidence="2">Uncharacterized protein</fullName>
    </submittedName>
</protein>
<dbReference type="RefSeq" id="WP_107732555.1">
    <property type="nucleotide sequence ID" value="NZ_CP031968.1"/>
</dbReference>
<dbReference type="KEGG" id="crz:D1345_12705"/>
<reference evidence="2 3" key="1">
    <citation type="submission" date="2018-08" db="EMBL/GenBank/DDBJ databases">
        <title>Complete genome sequence of JP2-74.</title>
        <authorList>
            <person name="Wu L."/>
        </authorList>
    </citation>
    <scope>NUCLEOTIDE SEQUENCE [LARGE SCALE GENOMIC DNA]</scope>
    <source>
        <strain evidence="2 3">JP2-74</strain>
    </source>
</reference>
<keyword evidence="1" id="KW-0732">Signal</keyword>
<proteinExistence type="predicted"/>
<dbReference type="GeneID" id="58560411"/>
<feature type="signal peptide" evidence="1">
    <location>
        <begin position="1"/>
        <end position="19"/>
    </location>
</feature>
<accession>A0AAD0W919</accession>
<evidence type="ECO:0000256" key="1">
    <source>
        <dbReference type="SAM" id="SignalP"/>
    </source>
</evidence>
<evidence type="ECO:0000313" key="2">
    <source>
        <dbReference type="EMBL" id="AXT47006.1"/>
    </source>
</evidence>
<evidence type="ECO:0000313" key="3">
    <source>
        <dbReference type="Proteomes" id="UP000259465"/>
    </source>
</evidence>
<dbReference type="EMBL" id="CP031968">
    <property type="protein sequence ID" value="AXT47006.1"/>
    <property type="molecule type" value="Genomic_DNA"/>
</dbReference>
<dbReference type="Proteomes" id="UP000259465">
    <property type="component" value="Chromosome"/>
</dbReference>
<name>A0AAD0W919_9NEIS</name>
<dbReference type="AlphaFoldDB" id="A0AAD0W919"/>